<dbReference type="PANTHER" id="PTHR33112:SF12">
    <property type="entry name" value="HETEROKARYON INCOMPATIBILITY DOMAIN-CONTAINING PROTEIN"/>
    <property type="match status" value="1"/>
</dbReference>
<name>A0AA35QFV7_9HYPO</name>
<dbReference type="AlphaFoldDB" id="A0AA35QFV7"/>
<evidence type="ECO:0000313" key="3">
    <source>
        <dbReference type="Proteomes" id="UP001160390"/>
    </source>
</evidence>
<evidence type="ECO:0000313" key="2">
    <source>
        <dbReference type="EMBL" id="CAI6101311.1"/>
    </source>
</evidence>
<dbReference type="Proteomes" id="UP001160390">
    <property type="component" value="Unassembled WGS sequence"/>
</dbReference>
<comment type="caution">
    <text evidence="2">The sequence shown here is derived from an EMBL/GenBank/DDBJ whole genome shotgun (WGS) entry which is preliminary data.</text>
</comment>
<gene>
    <name evidence="2" type="ORF">CCHLO57077_00006519</name>
</gene>
<proteinExistence type="predicted"/>
<protein>
    <recommendedName>
        <fullName evidence="1">Heterokaryon incompatibility domain-containing protein</fullName>
    </recommendedName>
</protein>
<accession>A0AA35QFV7</accession>
<sequence>MFAASKENPAAKTKIILGSFEEAISTERPRHKPLMEWFVDLCGQKSQGLEFKDVGDMGFVFANGNVEIYQSVARLGYIFDLALVSKSPSHPDPFRKARIVDPMYIDLDIVKHWKNECLTSHGTTCQNSMKIWHTRPAWLVDVKQMCVVPGDDPAVGSSFISKLPSGVTTRLHGDGTTTDQLGLMGAIYASATVVIIAADGDAQEGISGLRGISQSRPREFDQHSFPFGDEETIVARLAQEPESFDGGYFHRGWTFQEYKMASRKIFFSDELLHAYINPWLRDILAGFPELDTLGQIIQKYNVLELRYEEDALAGITGLLSVLSRSFTGGFLYGILENLHVEDVELVLG</sequence>
<keyword evidence="3" id="KW-1185">Reference proteome</keyword>
<dbReference type="InterPro" id="IPR010730">
    <property type="entry name" value="HET"/>
</dbReference>
<dbReference type="PANTHER" id="PTHR33112">
    <property type="entry name" value="DOMAIN PROTEIN, PUTATIVE-RELATED"/>
    <property type="match status" value="1"/>
</dbReference>
<organism evidence="2 3">
    <name type="scientific">Clonostachys chloroleuca</name>
    <dbReference type="NCBI Taxonomy" id="1926264"/>
    <lineage>
        <taxon>Eukaryota</taxon>
        <taxon>Fungi</taxon>
        <taxon>Dikarya</taxon>
        <taxon>Ascomycota</taxon>
        <taxon>Pezizomycotina</taxon>
        <taxon>Sordariomycetes</taxon>
        <taxon>Hypocreomycetidae</taxon>
        <taxon>Hypocreales</taxon>
        <taxon>Bionectriaceae</taxon>
        <taxon>Clonostachys</taxon>
    </lineage>
</organism>
<dbReference type="EMBL" id="CABFNP030001360">
    <property type="protein sequence ID" value="CAI6101311.1"/>
    <property type="molecule type" value="Genomic_DNA"/>
</dbReference>
<evidence type="ECO:0000259" key="1">
    <source>
        <dbReference type="Pfam" id="PF06985"/>
    </source>
</evidence>
<feature type="domain" description="Heterokaryon incompatibility" evidence="1">
    <location>
        <begin position="177"/>
        <end position="257"/>
    </location>
</feature>
<reference evidence="2" key="1">
    <citation type="submission" date="2023-01" db="EMBL/GenBank/DDBJ databases">
        <authorList>
            <person name="Piombo E."/>
        </authorList>
    </citation>
    <scope>NUCLEOTIDE SEQUENCE</scope>
</reference>
<dbReference type="Pfam" id="PF06985">
    <property type="entry name" value="HET"/>
    <property type="match status" value="1"/>
</dbReference>